<protein>
    <recommendedName>
        <fullName evidence="3">DUF1847 domain-containing protein</fullName>
    </recommendedName>
</protein>
<dbReference type="EMBL" id="CP060286">
    <property type="protein sequence ID" value="QNK39917.1"/>
    <property type="molecule type" value="Genomic_DNA"/>
</dbReference>
<evidence type="ECO:0000313" key="2">
    <source>
        <dbReference type="Proteomes" id="UP000515909"/>
    </source>
</evidence>
<organism evidence="1 2">
    <name type="scientific">Caproicibacter fermentans</name>
    <dbReference type="NCBI Taxonomy" id="2576756"/>
    <lineage>
        <taxon>Bacteria</taxon>
        <taxon>Bacillati</taxon>
        <taxon>Bacillota</taxon>
        <taxon>Clostridia</taxon>
        <taxon>Eubacteriales</taxon>
        <taxon>Acutalibacteraceae</taxon>
        <taxon>Caproicibacter</taxon>
    </lineage>
</organism>
<dbReference type="AlphaFoldDB" id="A0A7G8T8H6"/>
<dbReference type="Proteomes" id="UP000515909">
    <property type="component" value="Chromosome"/>
</dbReference>
<sequence length="159" mass="17706">MIFTKALPYNDIKRKLDKSDVITIIGCESCVRASGCGGEEKMQELALKLRKDGYNVVDGYMVPSSCTPKLLFAKLGKNINTIISLACSAGLSNIKRYYSNYKIVETTTDIGLMVTDSDQKILKVTMPYQEHKNERGNEYGLCTGEAMDSKKLLIMEAEK</sequence>
<dbReference type="KEGG" id="cfem:HCR03_14550"/>
<proteinExistence type="predicted"/>
<evidence type="ECO:0008006" key="3">
    <source>
        <dbReference type="Google" id="ProtNLM"/>
    </source>
</evidence>
<dbReference type="RefSeq" id="WP_187034984.1">
    <property type="nucleotide sequence ID" value="NZ_CP060286.1"/>
</dbReference>
<evidence type="ECO:0000313" key="1">
    <source>
        <dbReference type="EMBL" id="QNK39917.1"/>
    </source>
</evidence>
<gene>
    <name evidence="1" type="ORF">HCR03_14550</name>
</gene>
<reference evidence="1 2" key="1">
    <citation type="submission" date="2020-08" db="EMBL/GenBank/DDBJ databases">
        <title>The isolate Caproiciproducens sp. 7D4C2 produces n-caproate at mildly acidic conditions from hexoses: genome and rBOX comparison with related strains and chain-elongating bacteria.</title>
        <authorList>
            <person name="Esquivel-Elizondo S."/>
            <person name="Bagci C."/>
            <person name="Temovska M."/>
            <person name="Jeon B.S."/>
            <person name="Bessarab I."/>
            <person name="Williams R.B.H."/>
            <person name="Huson D.H."/>
            <person name="Angenent L.T."/>
        </authorList>
    </citation>
    <scope>NUCLEOTIDE SEQUENCE [LARGE SCALE GENOMIC DNA]</scope>
    <source>
        <strain evidence="1 2">7D4C2</strain>
    </source>
</reference>
<accession>A0A7G8T8H6</accession>
<name>A0A7G8T8H6_9FIRM</name>